<organism evidence="2 3">
    <name type="scientific">Pseudomonas putida (strain ATCC 47054 / DSM 6125 / CFBP 8728 / NCIMB 11950 / KT2440)</name>
    <dbReference type="NCBI Taxonomy" id="160488"/>
    <lineage>
        <taxon>Bacteria</taxon>
        <taxon>Pseudomonadati</taxon>
        <taxon>Pseudomonadota</taxon>
        <taxon>Gammaproteobacteria</taxon>
        <taxon>Pseudomonadales</taxon>
        <taxon>Pseudomonadaceae</taxon>
        <taxon>Pseudomonas</taxon>
    </lineage>
</organism>
<name>Q88QJ3_PSEPK</name>
<reference evidence="2 3" key="2">
    <citation type="journal article" date="2016" name="Environ. Microbiol.">
        <title>The revisited genome of Pseudomonas putida KT2440 enlightens its value as a robust metabolic chassis.</title>
        <authorList>
            <person name="Belda E."/>
            <person name="van Heck R.G."/>
            <person name="Lopez-Sanchez M.J."/>
            <person name="Cruveiller S."/>
            <person name="Barbe V."/>
            <person name="Fraser C."/>
            <person name="Klenk H.P."/>
            <person name="Petersen J."/>
            <person name="Morgat A."/>
            <person name="Nikel P.I."/>
            <person name="Vallenet D."/>
            <person name="Rouy Z."/>
            <person name="Sekowska A."/>
            <person name="Martins Dos Santos V.A."/>
            <person name="de Lorenzo V."/>
            <person name="Danchin A."/>
            <person name="Medigue C."/>
        </authorList>
    </citation>
    <scope>NUCLEOTIDE SEQUENCE [LARGE SCALE GENOMIC DNA]</scope>
    <source>
        <strain evidence="3">ATCC 47054 / DSM 6125 / CFBP 8728 / NCIMB 11950 / KT2440</strain>
    </source>
</reference>
<accession>Q88QJ3</accession>
<dbReference type="eggNOG" id="COG1073">
    <property type="taxonomic scope" value="Bacteria"/>
</dbReference>
<dbReference type="OrthoDB" id="6630285at2"/>
<protein>
    <recommendedName>
        <fullName evidence="1">Serine aminopeptidase S33 domain-containing protein</fullName>
    </recommendedName>
</protein>
<dbReference type="PaxDb" id="160488-PP_0498"/>
<dbReference type="AlphaFoldDB" id="Q88QJ3"/>
<dbReference type="InterPro" id="IPR029058">
    <property type="entry name" value="AB_hydrolase_fold"/>
</dbReference>
<sequence length="291" mass="31383">MAQPVLLESTMHIQMASPQRVKWQFDEPAPGKELFINEVFGNYQQQARLLVPDIERAAPAFVLGGARSDFTRLNPLLYRLQAAGIGSLTGNLSGHSLASEPGAMAPSLATNLDEAQRFHAHIAPRCRTLIGHSLGGAITLKLAAQLPQVDSIVLICPAVYPDHAHQAPFGPAFTAAINKPFGFLESDSYTFLNQFRGRVLMVIGEYDGLNSQRFGKGPGTSAGNLWLAGTERYSPIPEEVNLALMRAVPASRLQCLFLTDCDHGIAAHLRSTPAIADQVADTVATFILDNA</sequence>
<dbReference type="ESTHER" id="psepu-PP0498">
    <property type="family name" value="6_AlphaBeta_hydrolase"/>
</dbReference>
<dbReference type="SMR" id="Q88QJ3"/>
<dbReference type="KEGG" id="ppu:PP_0498"/>
<dbReference type="InterPro" id="IPR022742">
    <property type="entry name" value="Hydrolase_4"/>
</dbReference>
<dbReference type="Proteomes" id="UP000000556">
    <property type="component" value="Chromosome"/>
</dbReference>
<dbReference type="SUPFAM" id="SSF53474">
    <property type="entry name" value="alpha/beta-Hydrolases"/>
    <property type="match status" value="1"/>
</dbReference>
<gene>
    <name evidence="2" type="ordered locus">PP_0498</name>
</gene>
<dbReference type="Gene3D" id="3.40.50.1820">
    <property type="entry name" value="alpha/beta hydrolase"/>
    <property type="match status" value="1"/>
</dbReference>
<dbReference type="STRING" id="160488.PP_0498"/>
<dbReference type="Pfam" id="PF12146">
    <property type="entry name" value="Hydrolase_4"/>
    <property type="match status" value="1"/>
</dbReference>
<dbReference type="BioCyc" id="PPUT160488:G1G01-547-MONOMER"/>
<reference evidence="2 3" key="1">
    <citation type="journal article" date="2002" name="Environ. Microbiol.">
        <title>Complete genome sequence and comparative analysis of the metabolically versatile Pseudomonas putida KT2440.</title>
        <authorList>
            <person name="Nelson K.E."/>
            <person name="Weinel C."/>
            <person name="Paulsen I.T."/>
            <person name="Dodson R.J."/>
            <person name="Hilbert H."/>
            <person name="Martins dos Santos V.A."/>
            <person name="Fouts D.E."/>
            <person name="Gill S.R."/>
            <person name="Pop M."/>
            <person name="Holmes M."/>
            <person name="Brinkac L."/>
            <person name="Beanan M."/>
            <person name="DeBoy R.T."/>
            <person name="Daugherty S."/>
            <person name="Kolonay J."/>
            <person name="Madupu R."/>
            <person name="Nelson W."/>
            <person name="White O."/>
            <person name="Peterson J."/>
            <person name="Khouri H."/>
            <person name="Hance I."/>
            <person name="Chris Lee P."/>
            <person name="Holtzapple E."/>
            <person name="Scanlan D."/>
            <person name="Tran K."/>
            <person name="Moazzez A."/>
            <person name="Utterback T."/>
            <person name="Rizzo M."/>
            <person name="Lee K."/>
            <person name="Kosack D."/>
            <person name="Moestl D."/>
            <person name="Wedler H."/>
            <person name="Lauber J."/>
            <person name="Stjepandic D."/>
            <person name="Hoheisel J."/>
            <person name="Straetz M."/>
            <person name="Heim S."/>
            <person name="Kiewitz C."/>
            <person name="Eisen J.A."/>
            <person name="Timmis K.N."/>
            <person name="Dusterhoft A."/>
            <person name="Tummler B."/>
            <person name="Fraser C.M."/>
        </authorList>
    </citation>
    <scope>NUCLEOTIDE SEQUENCE [LARGE SCALE GENOMIC DNA]</scope>
    <source>
        <strain evidence="3">ATCC 47054 / DSM 6125 / CFBP 8728 / NCIMB 11950 / KT2440</strain>
    </source>
</reference>
<evidence type="ECO:0000313" key="2">
    <source>
        <dbReference type="EMBL" id="AAN66127.1"/>
    </source>
</evidence>
<evidence type="ECO:0000259" key="1">
    <source>
        <dbReference type="Pfam" id="PF12146"/>
    </source>
</evidence>
<dbReference type="HOGENOM" id="CLU_989955_0_0_6"/>
<proteinExistence type="predicted"/>
<keyword evidence="3" id="KW-1185">Reference proteome</keyword>
<evidence type="ECO:0000313" key="3">
    <source>
        <dbReference type="Proteomes" id="UP000000556"/>
    </source>
</evidence>
<dbReference type="PATRIC" id="fig|160488.4.peg.531"/>
<feature type="domain" description="Serine aminopeptidase S33" evidence="1">
    <location>
        <begin position="62"/>
        <end position="167"/>
    </location>
</feature>
<dbReference type="EMBL" id="AE015451">
    <property type="protein sequence ID" value="AAN66127.1"/>
    <property type="molecule type" value="Genomic_DNA"/>
</dbReference>